<dbReference type="EMBL" id="GG666574">
    <property type="protein sequence ID" value="EEN53161.1"/>
    <property type="molecule type" value="Genomic_DNA"/>
</dbReference>
<accession>C3Z2B0</accession>
<proteinExistence type="predicted"/>
<name>C3Z2B0_BRAFL</name>
<evidence type="ECO:0000313" key="1">
    <source>
        <dbReference type="EMBL" id="EEN53161.1"/>
    </source>
</evidence>
<dbReference type="GO" id="GO:0006816">
    <property type="term" value="P:calcium ion transport"/>
    <property type="evidence" value="ECO:0007669"/>
    <property type="project" value="InterPro"/>
</dbReference>
<dbReference type="PANTHER" id="PTHR46399">
    <property type="entry name" value="B30.2/SPRY DOMAIN-CONTAINING PROTEIN"/>
    <property type="match status" value="1"/>
</dbReference>
<dbReference type="STRING" id="7739.C3Z2B0"/>
<feature type="non-terminal residue" evidence="1">
    <location>
        <position position="1"/>
    </location>
</feature>
<dbReference type="eggNOG" id="KOG2243">
    <property type="taxonomic scope" value="Eukaryota"/>
</dbReference>
<organism>
    <name type="scientific">Branchiostoma floridae</name>
    <name type="common">Florida lancelet</name>
    <name type="synonym">Amphioxus</name>
    <dbReference type="NCBI Taxonomy" id="7739"/>
    <lineage>
        <taxon>Eukaryota</taxon>
        <taxon>Metazoa</taxon>
        <taxon>Chordata</taxon>
        <taxon>Cephalochordata</taxon>
        <taxon>Leptocardii</taxon>
        <taxon>Amphioxiformes</taxon>
        <taxon>Branchiostomatidae</taxon>
        <taxon>Branchiostoma</taxon>
    </lineage>
</organism>
<dbReference type="InterPro" id="IPR015925">
    <property type="entry name" value="Ryanodine_IP3_receptor"/>
</dbReference>
<protein>
    <submittedName>
        <fullName evidence="1">Uncharacterized protein</fullName>
    </submittedName>
</protein>
<reference evidence="1" key="1">
    <citation type="journal article" date="2008" name="Nature">
        <title>The amphioxus genome and the evolution of the chordate karyotype.</title>
        <authorList>
            <consortium name="US DOE Joint Genome Institute (JGI-PGF)"/>
            <person name="Putnam N.H."/>
            <person name="Butts T."/>
            <person name="Ferrier D.E.K."/>
            <person name="Furlong R.F."/>
            <person name="Hellsten U."/>
            <person name="Kawashima T."/>
            <person name="Robinson-Rechavi M."/>
            <person name="Shoguchi E."/>
            <person name="Terry A."/>
            <person name="Yu J.-K."/>
            <person name="Benito-Gutierrez E.L."/>
            <person name="Dubchak I."/>
            <person name="Garcia-Fernandez J."/>
            <person name="Gibson-Brown J.J."/>
            <person name="Grigoriev I.V."/>
            <person name="Horton A.C."/>
            <person name="de Jong P.J."/>
            <person name="Jurka J."/>
            <person name="Kapitonov V.V."/>
            <person name="Kohara Y."/>
            <person name="Kuroki Y."/>
            <person name="Lindquist E."/>
            <person name="Lucas S."/>
            <person name="Osoegawa K."/>
            <person name="Pennacchio L.A."/>
            <person name="Salamov A.A."/>
            <person name="Satou Y."/>
            <person name="Sauka-Spengler T."/>
            <person name="Schmutz J."/>
            <person name="Shin-I T."/>
            <person name="Toyoda A."/>
            <person name="Bronner-Fraser M."/>
            <person name="Fujiyama A."/>
            <person name="Holland L.Z."/>
            <person name="Holland P.W.H."/>
            <person name="Satoh N."/>
            <person name="Rokhsar D.S."/>
        </authorList>
    </citation>
    <scope>NUCLEOTIDE SEQUENCE [LARGE SCALE GENOMIC DNA]</scope>
    <source>
        <strain evidence="1">S238N-H82</strain>
        <tissue evidence="1">Testes</tissue>
    </source>
</reference>
<dbReference type="InParanoid" id="C3Z2B0"/>
<dbReference type="PANTHER" id="PTHR46399:SF8">
    <property type="entry name" value="B30.2_SPRY DOMAIN-CONTAINING PROTEIN"/>
    <property type="match status" value="1"/>
</dbReference>
<sequence>LIPVLTSLFDHIGENSYGSVQLLGEIQLAAYRIFNTVYFLGASKSIFTEANRPALGACLAAFSSAFPVAFLEHEYNTINKDCIFADNEQIAKLGLPSSAQEIWPDMPTFQQLVDQITQLANSESAYEEAPHIIEVILPMLCSYLSLWWDHGPSNMANKGVAEE</sequence>
<gene>
    <name evidence="1" type="ORF">BRAFLDRAFT_215663</name>
</gene>
<dbReference type="AlphaFoldDB" id="C3Z2B0"/>